<evidence type="ECO:0000259" key="4">
    <source>
        <dbReference type="PROSITE" id="PS01124"/>
    </source>
</evidence>
<keyword evidence="2" id="KW-0238">DNA-binding</keyword>
<dbReference type="RefSeq" id="WP_310226543.1">
    <property type="nucleotide sequence ID" value="NZ_JAVDSB010000003.1"/>
</dbReference>
<dbReference type="Gene3D" id="1.10.10.60">
    <property type="entry name" value="Homeodomain-like"/>
    <property type="match status" value="2"/>
</dbReference>
<sequence length="280" mass="32118">MQELEMEYANVWLAIPRPFQSASGCWVVRAGQNLAKPSYHIGPRVIEQTSFHWVMQGKVRVTSLDLTVELSEGDLFCLFPGLPYVYETMQSDDGIPPLKMIWLAMEGEQLPLLIAEFGLRASKYWLHDIVSNEVGESLRSVIGAISGAKKDMFLEQRALSDLFYKMNLQINRSSSKEKENWLAQVKDFFDLHYTEHIRVEDAAQHFGYHRSHLYTAFLNKYGISPQRYLARKRLEKGAELLKTTTLSVTEIAYSLGYSELYAFTRAFTSYMGVSPRAYRG</sequence>
<dbReference type="PANTHER" id="PTHR43280:SF2">
    <property type="entry name" value="HTH-TYPE TRANSCRIPTIONAL REGULATOR EXSA"/>
    <property type="match status" value="1"/>
</dbReference>
<accession>A0ABU1NUF6</accession>
<dbReference type="InterPro" id="IPR018062">
    <property type="entry name" value="HTH_AraC-typ_CS"/>
</dbReference>
<dbReference type="InterPro" id="IPR018060">
    <property type="entry name" value="HTH_AraC"/>
</dbReference>
<dbReference type="SMART" id="SM00342">
    <property type="entry name" value="HTH_ARAC"/>
    <property type="match status" value="1"/>
</dbReference>
<keyword evidence="1" id="KW-0805">Transcription regulation</keyword>
<dbReference type="PROSITE" id="PS00041">
    <property type="entry name" value="HTH_ARAC_FAMILY_1"/>
    <property type="match status" value="1"/>
</dbReference>
<dbReference type="Pfam" id="PF12833">
    <property type="entry name" value="HTH_18"/>
    <property type="match status" value="1"/>
</dbReference>
<dbReference type="SUPFAM" id="SSF51215">
    <property type="entry name" value="Regulatory protein AraC"/>
    <property type="match status" value="1"/>
</dbReference>
<dbReference type="InterPro" id="IPR009057">
    <property type="entry name" value="Homeodomain-like_sf"/>
</dbReference>
<dbReference type="EMBL" id="JAVDSB010000003">
    <property type="protein sequence ID" value="MDR6551111.1"/>
    <property type="molecule type" value="Genomic_DNA"/>
</dbReference>
<keyword evidence="6" id="KW-1185">Reference proteome</keyword>
<evidence type="ECO:0000313" key="5">
    <source>
        <dbReference type="EMBL" id="MDR6551111.1"/>
    </source>
</evidence>
<organism evidence="5 6">
    <name type="scientific">Paenibacillus qinlingensis</name>
    <dbReference type="NCBI Taxonomy" id="1837343"/>
    <lineage>
        <taxon>Bacteria</taxon>
        <taxon>Bacillati</taxon>
        <taxon>Bacillota</taxon>
        <taxon>Bacilli</taxon>
        <taxon>Bacillales</taxon>
        <taxon>Paenibacillaceae</taxon>
        <taxon>Paenibacillus</taxon>
    </lineage>
</organism>
<evidence type="ECO:0000256" key="3">
    <source>
        <dbReference type="ARBA" id="ARBA00023163"/>
    </source>
</evidence>
<dbReference type="PANTHER" id="PTHR43280">
    <property type="entry name" value="ARAC-FAMILY TRANSCRIPTIONAL REGULATOR"/>
    <property type="match status" value="1"/>
</dbReference>
<dbReference type="InterPro" id="IPR037923">
    <property type="entry name" value="HTH-like"/>
</dbReference>
<feature type="domain" description="HTH araC/xylS-type" evidence="4">
    <location>
        <begin position="183"/>
        <end position="280"/>
    </location>
</feature>
<name>A0ABU1NUF6_9BACL</name>
<dbReference type="PRINTS" id="PR00032">
    <property type="entry name" value="HTHARAC"/>
</dbReference>
<gene>
    <name evidence="5" type="ORF">J2736_002298</name>
</gene>
<protein>
    <submittedName>
        <fullName evidence="5">AraC-like DNA-binding protein</fullName>
    </submittedName>
</protein>
<dbReference type="Proteomes" id="UP001267290">
    <property type="component" value="Unassembled WGS sequence"/>
</dbReference>
<dbReference type="SUPFAM" id="SSF46689">
    <property type="entry name" value="Homeodomain-like"/>
    <property type="match status" value="2"/>
</dbReference>
<dbReference type="InterPro" id="IPR020449">
    <property type="entry name" value="Tscrpt_reg_AraC-type_HTH"/>
</dbReference>
<comment type="caution">
    <text evidence="5">The sequence shown here is derived from an EMBL/GenBank/DDBJ whole genome shotgun (WGS) entry which is preliminary data.</text>
</comment>
<evidence type="ECO:0000256" key="1">
    <source>
        <dbReference type="ARBA" id="ARBA00023015"/>
    </source>
</evidence>
<evidence type="ECO:0000313" key="6">
    <source>
        <dbReference type="Proteomes" id="UP001267290"/>
    </source>
</evidence>
<evidence type="ECO:0000256" key="2">
    <source>
        <dbReference type="ARBA" id="ARBA00023125"/>
    </source>
</evidence>
<reference evidence="5 6" key="1">
    <citation type="submission" date="2023-07" db="EMBL/GenBank/DDBJ databases">
        <title>Sorghum-associated microbial communities from plants grown in Nebraska, USA.</title>
        <authorList>
            <person name="Schachtman D."/>
        </authorList>
    </citation>
    <scope>NUCLEOTIDE SEQUENCE [LARGE SCALE GENOMIC DNA]</scope>
    <source>
        <strain evidence="5 6">CC258</strain>
    </source>
</reference>
<dbReference type="InterPro" id="IPR003313">
    <property type="entry name" value="AraC-bd"/>
</dbReference>
<dbReference type="Pfam" id="PF02311">
    <property type="entry name" value="AraC_binding"/>
    <property type="match status" value="1"/>
</dbReference>
<keyword evidence="3" id="KW-0804">Transcription</keyword>
<dbReference type="PROSITE" id="PS01124">
    <property type="entry name" value="HTH_ARAC_FAMILY_2"/>
    <property type="match status" value="1"/>
</dbReference>
<proteinExistence type="predicted"/>